<dbReference type="SUPFAM" id="SSF52833">
    <property type="entry name" value="Thioredoxin-like"/>
    <property type="match status" value="1"/>
</dbReference>
<evidence type="ECO:0000256" key="4">
    <source>
        <dbReference type="ARBA" id="ARBA00022729"/>
    </source>
</evidence>
<gene>
    <name evidence="15" type="primary">qsox2</name>
    <name evidence="15" type="ORF">FJT64_009618</name>
</gene>
<dbReference type="Gene3D" id="1.20.120.310">
    <property type="entry name" value="ERV/ALR sulfhydryl oxidase domain"/>
    <property type="match status" value="1"/>
</dbReference>
<keyword evidence="16" id="KW-1185">Reference proteome</keyword>
<proteinExistence type="inferred from homology"/>
<feature type="chain" id="PRO_5025534287" description="Sulfhydryl oxidase" evidence="12">
    <location>
        <begin position="31"/>
        <end position="642"/>
    </location>
</feature>
<feature type="domain" description="Thioredoxin" evidence="14">
    <location>
        <begin position="18"/>
        <end position="160"/>
    </location>
</feature>
<feature type="domain" description="ERV/ALR sulfhydryl oxidase" evidence="13">
    <location>
        <begin position="406"/>
        <end position="507"/>
    </location>
</feature>
<dbReference type="PROSITE" id="PS51352">
    <property type="entry name" value="THIOREDOXIN_2"/>
    <property type="match status" value="1"/>
</dbReference>
<evidence type="ECO:0000256" key="7">
    <source>
        <dbReference type="ARBA" id="ARBA00023157"/>
    </source>
</evidence>
<dbReference type="GO" id="GO:0000139">
    <property type="term" value="C:Golgi membrane"/>
    <property type="evidence" value="ECO:0007669"/>
    <property type="project" value="TreeGrafter"/>
</dbReference>
<dbReference type="PROSITE" id="PS51324">
    <property type="entry name" value="ERV_ALR"/>
    <property type="match status" value="1"/>
</dbReference>
<dbReference type="Gene3D" id="1.20.120.1960">
    <property type="entry name" value="QSOX sulfhydryl oxidase domain"/>
    <property type="match status" value="1"/>
</dbReference>
<dbReference type="Pfam" id="PF04777">
    <property type="entry name" value="Evr1_Alr"/>
    <property type="match status" value="1"/>
</dbReference>
<dbReference type="InterPro" id="IPR042568">
    <property type="entry name" value="QSOX_FAD-bd_sf"/>
</dbReference>
<comment type="caution">
    <text evidence="15">The sequence shown here is derived from an EMBL/GenBank/DDBJ whole genome shotgun (WGS) entry which is preliminary data.</text>
</comment>
<dbReference type="InterPro" id="IPR013766">
    <property type="entry name" value="Thioredoxin_domain"/>
</dbReference>
<dbReference type="InterPro" id="IPR039798">
    <property type="entry name" value="Sulfhydryl_oxidase"/>
</dbReference>
<keyword evidence="10" id="KW-0812">Transmembrane</keyword>
<comment type="cofactor">
    <cofactor evidence="1 10">
        <name>FAD</name>
        <dbReference type="ChEBI" id="CHEBI:57692"/>
    </cofactor>
</comment>
<evidence type="ECO:0000256" key="9">
    <source>
        <dbReference type="ARBA" id="ARBA00048864"/>
    </source>
</evidence>
<name>A0A6A4VEN7_AMPAM</name>
<dbReference type="GO" id="GO:0006457">
    <property type="term" value="P:protein folding"/>
    <property type="evidence" value="ECO:0007669"/>
    <property type="project" value="TreeGrafter"/>
</dbReference>
<evidence type="ECO:0000256" key="1">
    <source>
        <dbReference type="ARBA" id="ARBA00001974"/>
    </source>
</evidence>
<dbReference type="InterPro" id="IPR036774">
    <property type="entry name" value="ERV/ALR_sulphydryl_oxid_sf"/>
</dbReference>
<dbReference type="PANTHER" id="PTHR22897">
    <property type="entry name" value="QUIESCIN Q6-RELATED SULFHYDRYL OXIDASE"/>
    <property type="match status" value="1"/>
</dbReference>
<keyword evidence="10" id="KW-0472">Membrane</keyword>
<evidence type="ECO:0000313" key="16">
    <source>
        <dbReference type="Proteomes" id="UP000440578"/>
    </source>
</evidence>
<sequence length="642" mass="70423">MIPSFTFSGVMKSSLLLLLAGLLFVSAGDSSEDGEDDIVDLYSKDSAVVHMDHSNFERLLHGQHHVWAVEFYNSWCGHCQLYAPTWLRIAQQTANWGSVLKVGAINCARSQNLAICRNYDVGGYPWVKLFAPLAKEGDMGEKVSHKLQEEMLELLVNHVTDLQARTHPPGWPNLAPFSGSLSEFLSSPEPLHALVVEGSANSSVGRQVALDLSVHRQRLLVARTVLPPLGLRPTETARPLLVTFRDGQPQTELVSRDGLPPRKLFTDALRRALGVTDSEQPPDGPRTARTDGQAPAAAAEPGRGTAVSAGDAVYMVDLENAVGYALRQEVAGKKDISGEALSALRNFVEMLIKYLPVRKSVIEAVSELKMFLKGKKRVGGAEIQRHLEKARSPLPPHRPWHGCRGSQPGLRGYTCGLWSVFHAATVQAHQLEESNNVSILPAIHGYVKHFFSCAHCSQHFQEMSAREGLFNVTHTNEAMIWLWRAHNIVNKRLAGDGTEDPQHPKVQFPTQTQCLACFSGDTYFEPIIISFLHSFYGKEAMKLDSLTEDEAAAAAAAGGLRPAAALPAAGARNRVELVSRVLGRSGSSEGAAASGLLSGSDISLCVLLWVFSFVTLVLAFFLFKMKKTYKRKHSKDYRSFFK</sequence>
<comment type="catalytic activity">
    <reaction evidence="9 10">
        <text>2 R'C(R)SH + O2 = R'C(R)S-S(R)CR' + H2O2</text>
        <dbReference type="Rhea" id="RHEA:17357"/>
        <dbReference type="ChEBI" id="CHEBI:15379"/>
        <dbReference type="ChEBI" id="CHEBI:16240"/>
        <dbReference type="ChEBI" id="CHEBI:16520"/>
        <dbReference type="ChEBI" id="CHEBI:17412"/>
        <dbReference type="EC" id="1.8.3.2"/>
    </reaction>
</comment>
<evidence type="ECO:0000256" key="6">
    <source>
        <dbReference type="ARBA" id="ARBA00023002"/>
    </source>
</evidence>
<comment type="similarity">
    <text evidence="2">Belongs to the quiescin-sulfhydryl oxidase (QSOX) family.</text>
</comment>
<dbReference type="InterPro" id="IPR017905">
    <property type="entry name" value="ERV/ALR_sulphydryl_oxidase"/>
</dbReference>
<feature type="region of interest" description="Disordered" evidence="11">
    <location>
        <begin position="273"/>
        <end position="304"/>
    </location>
</feature>
<evidence type="ECO:0000256" key="12">
    <source>
        <dbReference type="SAM" id="SignalP"/>
    </source>
</evidence>
<dbReference type="SUPFAM" id="SSF69000">
    <property type="entry name" value="FAD-dependent thiol oxidase"/>
    <property type="match status" value="1"/>
</dbReference>
<evidence type="ECO:0000259" key="14">
    <source>
        <dbReference type="PROSITE" id="PS51352"/>
    </source>
</evidence>
<dbReference type="Gene3D" id="3.40.30.10">
    <property type="entry name" value="Glutaredoxin"/>
    <property type="match status" value="1"/>
</dbReference>
<evidence type="ECO:0000256" key="5">
    <source>
        <dbReference type="ARBA" id="ARBA00022827"/>
    </source>
</evidence>
<feature type="signal peptide" evidence="12">
    <location>
        <begin position="1"/>
        <end position="30"/>
    </location>
</feature>
<dbReference type="AlphaFoldDB" id="A0A6A4VEN7"/>
<dbReference type="EMBL" id="VIIS01001816">
    <property type="protein sequence ID" value="KAF0292365.1"/>
    <property type="molecule type" value="Genomic_DNA"/>
</dbReference>
<dbReference type="OrthoDB" id="59470at2759"/>
<evidence type="ECO:0000313" key="15">
    <source>
        <dbReference type="EMBL" id="KAF0292365.1"/>
    </source>
</evidence>
<keyword evidence="4 12" id="KW-0732">Signal</keyword>
<keyword evidence="5 10" id="KW-0274">FAD</keyword>
<evidence type="ECO:0000256" key="8">
    <source>
        <dbReference type="ARBA" id="ARBA00023180"/>
    </source>
</evidence>
<dbReference type="GO" id="GO:0003756">
    <property type="term" value="F:protein disulfide isomerase activity"/>
    <property type="evidence" value="ECO:0007669"/>
    <property type="project" value="TreeGrafter"/>
</dbReference>
<keyword evidence="10" id="KW-1133">Transmembrane helix</keyword>
<evidence type="ECO:0000256" key="11">
    <source>
        <dbReference type="SAM" id="MobiDB-lite"/>
    </source>
</evidence>
<dbReference type="GO" id="GO:0005615">
    <property type="term" value="C:extracellular space"/>
    <property type="evidence" value="ECO:0007669"/>
    <property type="project" value="TreeGrafter"/>
</dbReference>
<dbReference type="InterPro" id="IPR036249">
    <property type="entry name" value="Thioredoxin-like_sf"/>
</dbReference>
<keyword evidence="3 10" id="KW-0285">Flavoprotein</keyword>
<evidence type="ECO:0000256" key="10">
    <source>
        <dbReference type="RuleBase" id="RU371123"/>
    </source>
</evidence>
<dbReference type="GO" id="GO:0016971">
    <property type="term" value="F:flavin-dependent sulfhydryl oxidase activity"/>
    <property type="evidence" value="ECO:0007669"/>
    <property type="project" value="InterPro"/>
</dbReference>
<evidence type="ECO:0000256" key="3">
    <source>
        <dbReference type="ARBA" id="ARBA00022630"/>
    </source>
</evidence>
<keyword evidence="6 10" id="KW-0560">Oxidoreductase</keyword>
<evidence type="ECO:0000259" key="13">
    <source>
        <dbReference type="PROSITE" id="PS51324"/>
    </source>
</evidence>
<keyword evidence="7" id="KW-1015">Disulfide bond</keyword>
<dbReference type="Pfam" id="PF00085">
    <property type="entry name" value="Thioredoxin"/>
    <property type="match status" value="1"/>
</dbReference>
<dbReference type="InterPro" id="IPR040986">
    <property type="entry name" value="QSOX_FAD-bd_dom"/>
</dbReference>
<reference evidence="15 16" key="1">
    <citation type="submission" date="2019-07" db="EMBL/GenBank/DDBJ databases">
        <title>Draft genome assembly of a fouling barnacle, Amphibalanus amphitrite (Darwin, 1854): The first reference genome for Thecostraca.</title>
        <authorList>
            <person name="Kim W."/>
        </authorList>
    </citation>
    <scope>NUCLEOTIDE SEQUENCE [LARGE SCALE GENOMIC DNA]</scope>
    <source>
        <strain evidence="15">SNU_AA5</strain>
        <tissue evidence="15">Soma without cirri and trophi</tissue>
    </source>
</reference>
<dbReference type="PANTHER" id="PTHR22897:SF8">
    <property type="entry name" value="SULFHYDRYL OXIDASE"/>
    <property type="match status" value="1"/>
</dbReference>
<dbReference type="Proteomes" id="UP000440578">
    <property type="component" value="Unassembled WGS sequence"/>
</dbReference>
<keyword evidence="8" id="KW-0325">Glycoprotein</keyword>
<accession>A0A6A4VEN7</accession>
<protein>
    <recommendedName>
        <fullName evidence="10">Sulfhydryl oxidase</fullName>
        <ecNumber evidence="10">1.8.3.2</ecNumber>
    </recommendedName>
</protein>
<dbReference type="EC" id="1.8.3.2" evidence="10"/>
<feature type="transmembrane region" description="Helical" evidence="10">
    <location>
        <begin position="606"/>
        <end position="623"/>
    </location>
</feature>
<dbReference type="Pfam" id="PF18371">
    <property type="entry name" value="FAD_SOX"/>
    <property type="match status" value="1"/>
</dbReference>
<evidence type="ECO:0000256" key="2">
    <source>
        <dbReference type="ARBA" id="ARBA00006041"/>
    </source>
</evidence>
<organism evidence="15 16">
    <name type="scientific">Amphibalanus amphitrite</name>
    <name type="common">Striped barnacle</name>
    <name type="synonym">Balanus amphitrite</name>
    <dbReference type="NCBI Taxonomy" id="1232801"/>
    <lineage>
        <taxon>Eukaryota</taxon>
        <taxon>Metazoa</taxon>
        <taxon>Ecdysozoa</taxon>
        <taxon>Arthropoda</taxon>
        <taxon>Crustacea</taxon>
        <taxon>Multicrustacea</taxon>
        <taxon>Cirripedia</taxon>
        <taxon>Thoracica</taxon>
        <taxon>Thoracicalcarea</taxon>
        <taxon>Balanomorpha</taxon>
        <taxon>Balanoidea</taxon>
        <taxon>Balanidae</taxon>
        <taxon>Amphibalaninae</taxon>
        <taxon>Amphibalanus</taxon>
    </lineage>
</organism>